<feature type="transmembrane region" description="Helical" evidence="2">
    <location>
        <begin position="324"/>
        <end position="347"/>
    </location>
</feature>
<feature type="transmembrane region" description="Helical" evidence="2">
    <location>
        <begin position="367"/>
        <end position="386"/>
    </location>
</feature>
<dbReference type="GO" id="GO:0042391">
    <property type="term" value="P:regulation of membrane potential"/>
    <property type="evidence" value="ECO:0007669"/>
    <property type="project" value="TreeGrafter"/>
</dbReference>
<accession>A0A8J4TLV1</accession>
<evidence type="ECO:0000313" key="3">
    <source>
        <dbReference type="EMBL" id="KAF5404431.1"/>
    </source>
</evidence>
<keyword evidence="2" id="KW-0472">Membrane</keyword>
<evidence type="ECO:0008006" key="5">
    <source>
        <dbReference type="Google" id="ProtNLM"/>
    </source>
</evidence>
<comment type="caution">
    <text evidence="3">The sequence shown here is derived from an EMBL/GenBank/DDBJ whole genome shotgun (WGS) entry which is preliminary data.</text>
</comment>
<dbReference type="SUPFAM" id="SSF81324">
    <property type="entry name" value="Voltage-gated potassium channels"/>
    <property type="match status" value="1"/>
</dbReference>
<keyword evidence="2" id="KW-0812">Transmembrane</keyword>
<proteinExistence type="predicted"/>
<reference evidence="3" key="1">
    <citation type="submission" date="2019-05" db="EMBL/GenBank/DDBJ databases">
        <title>Annotation for the trematode Paragonimus heterotremus.</title>
        <authorList>
            <person name="Choi Y.-J."/>
        </authorList>
    </citation>
    <scope>NUCLEOTIDE SEQUENCE</scope>
    <source>
        <strain evidence="3">LC</strain>
    </source>
</reference>
<dbReference type="PRINTS" id="PR01463">
    <property type="entry name" value="EAGCHANLFMLY"/>
</dbReference>
<dbReference type="EMBL" id="LUCH01000732">
    <property type="protein sequence ID" value="KAF5404431.1"/>
    <property type="molecule type" value="Genomic_DNA"/>
</dbReference>
<feature type="compositionally biased region" description="Basic and acidic residues" evidence="1">
    <location>
        <begin position="234"/>
        <end position="244"/>
    </location>
</feature>
<dbReference type="OrthoDB" id="432483at2759"/>
<feature type="region of interest" description="Disordered" evidence="1">
    <location>
        <begin position="214"/>
        <end position="258"/>
    </location>
</feature>
<dbReference type="InterPro" id="IPR003938">
    <property type="entry name" value="K_chnl_volt-dep_EAG/ELK/ERG"/>
</dbReference>
<protein>
    <recommendedName>
        <fullName evidence="5">Ion transport domain-containing protein</fullName>
    </recommendedName>
</protein>
<dbReference type="AlphaFoldDB" id="A0A8J4TLV1"/>
<keyword evidence="4" id="KW-1185">Reference proteome</keyword>
<keyword evidence="2" id="KW-1133">Transmembrane helix</keyword>
<dbReference type="PANTHER" id="PTHR10217">
    <property type="entry name" value="VOLTAGE AND LIGAND GATED POTASSIUM CHANNEL"/>
    <property type="match status" value="1"/>
</dbReference>
<evidence type="ECO:0000313" key="4">
    <source>
        <dbReference type="Proteomes" id="UP000748531"/>
    </source>
</evidence>
<dbReference type="GO" id="GO:0005249">
    <property type="term" value="F:voltage-gated potassium channel activity"/>
    <property type="evidence" value="ECO:0007669"/>
    <property type="project" value="InterPro"/>
</dbReference>
<feature type="transmembrane region" description="Helical" evidence="2">
    <location>
        <begin position="294"/>
        <end position="312"/>
    </location>
</feature>
<evidence type="ECO:0000256" key="1">
    <source>
        <dbReference type="SAM" id="MobiDB-lite"/>
    </source>
</evidence>
<dbReference type="PANTHER" id="PTHR10217:SF637">
    <property type="entry name" value="EAG-LIKE K[+] CHANNEL, ISOFORM A"/>
    <property type="match status" value="1"/>
</dbReference>
<dbReference type="Proteomes" id="UP000748531">
    <property type="component" value="Unassembled WGS sequence"/>
</dbReference>
<dbReference type="GO" id="GO:0005886">
    <property type="term" value="C:plasma membrane"/>
    <property type="evidence" value="ECO:0007669"/>
    <property type="project" value="TreeGrafter"/>
</dbReference>
<feature type="compositionally biased region" description="Polar residues" evidence="1">
    <location>
        <begin position="215"/>
        <end position="229"/>
    </location>
</feature>
<gene>
    <name evidence="3" type="ORF">PHET_02057</name>
</gene>
<dbReference type="InterPro" id="IPR050818">
    <property type="entry name" value="KCNH_animal-type"/>
</dbReference>
<sequence length="458" mass="51738">MWLEVAQRRQSSASLASHGSTFVQTNSFRDTSLLTLPEPDKRTASSSWLFQPSSPTGWMINRTTNSSSPTISHTPTGQIVETGERNQSGQTEHALIKRHVGEYKCQPFMSGSDCLSEQLKSDLVTDSSISEVNSALLPEHIDSASPSFYLDQDPLSEIYCETTPKLRTNDGGLKYSTGSLKDTKCTVPDTSQNLLLTKLARRFLRKKSKPKNKLSRVQNIQTGTTSGLEPNQFVKEKDHRERTNQVDPLEGNNDKHQLKNLSGKKVPEYKMQQFNNPKSVFLHYGLFRIVWDRILLLFTFYIAFVVPYNVAFGRPSSLVETRRIIFDLLVELLLIVDVILNFNTTYVNKNGQLVHKRRQLAANYVRGWFLLDALAALPVDFMLLLVHSVQNARSHLVNDTSLVTFNQSTTELIVNSSRVIPAETDEGILGWNTVGHVVNRHFVNHENGSKLVYENSFH</sequence>
<name>A0A8J4TLV1_9TREM</name>
<organism evidence="3 4">
    <name type="scientific">Paragonimus heterotremus</name>
    <dbReference type="NCBI Taxonomy" id="100268"/>
    <lineage>
        <taxon>Eukaryota</taxon>
        <taxon>Metazoa</taxon>
        <taxon>Spiralia</taxon>
        <taxon>Lophotrochozoa</taxon>
        <taxon>Platyhelminthes</taxon>
        <taxon>Trematoda</taxon>
        <taxon>Digenea</taxon>
        <taxon>Plagiorchiida</taxon>
        <taxon>Troglotremata</taxon>
        <taxon>Troglotrematidae</taxon>
        <taxon>Paragonimus</taxon>
    </lineage>
</organism>
<evidence type="ECO:0000256" key="2">
    <source>
        <dbReference type="SAM" id="Phobius"/>
    </source>
</evidence>